<gene>
    <name evidence="2" type="ORF">Glove_65g158</name>
</gene>
<sequence>MQYVDPQYLELFNITGKKSSDIFGLGIILWEISSDNNPFEMESSSDVCLLNNIAKGKRETAISGTPLKYKKYTLHDETSRPDIFQVAKNLSEIIISDESVEFEPPQSQPYNVIDVKLGLKLIILLTIWLNFSLINAKTTPNGSTNYTQKIY</sequence>
<comment type="caution">
    <text evidence="2">The sequence shown here is derived from an EMBL/GenBank/DDBJ whole genome shotgun (WGS) entry which is preliminary data.</text>
</comment>
<dbReference type="PROSITE" id="PS50011">
    <property type="entry name" value="PROTEIN_KINASE_DOM"/>
    <property type="match status" value="1"/>
</dbReference>
<feature type="domain" description="Protein kinase" evidence="1">
    <location>
        <begin position="1"/>
        <end position="94"/>
    </location>
</feature>
<dbReference type="OrthoDB" id="4062651at2759"/>
<name>A0A397JHM7_9GLOM</name>
<evidence type="ECO:0000313" key="3">
    <source>
        <dbReference type="Proteomes" id="UP000266861"/>
    </source>
</evidence>
<dbReference type="Gene3D" id="1.10.510.10">
    <property type="entry name" value="Transferase(Phosphotransferase) domain 1"/>
    <property type="match status" value="1"/>
</dbReference>
<accession>A0A397JHM7</accession>
<evidence type="ECO:0000259" key="1">
    <source>
        <dbReference type="PROSITE" id="PS50011"/>
    </source>
</evidence>
<dbReference type="GO" id="GO:0005524">
    <property type="term" value="F:ATP binding"/>
    <property type="evidence" value="ECO:0007669"/>
    <property type="project" value="InterPro"/>
</dbReference>
<dbReference type="SUPFAM" id="SSF56112">
    <property type="entry name" value="Protein kinase-like (PK-like)"/>
    <property type="match status" value="1"/>
</dbReference>
<dbReference type="EMBL" id="PQFF01000062">
    <property type="protein sequence ID" value="RHZ85456.1"/>
    <property type="molecule type" value="Genomic_DNA"/>
</dbReference>
<proteinExistence type="predicted"/>
<keyword evidence="3" id="KW-1185">Reference proteome</keyword>
<dbReference type="Proteomes" id="UP000266861">
    <property type="component" value="Unassembled WGS sequence"/>
</dbReference>
<organism evidence="2 3">
    <name type="scientific">Diversispora epigaea</name>
    <dbReference type="NCBI Taxonomy" id="1348612"/>
    <lineage>
        <taxon>Eukaryota</taxon>
        <taxon>Fungi</taxon>
        <taxon>Fungi incertae sedis</taxon>
        <taxon>Mucoromycota</taxon>
        <taxon>Glomeromycotina</taxon>
        <taxon>Glomeromycetes</taxon>
        <taxon>Diversisporales</taxon>
        <taxon>Diversisporaceae</taxon>
        <taxon>Diversispora</taxon>
    </lineage>
</organism>
<dbReference type="GO" id="GO:0004672">
    <property type="term" value="F:protein kinase activity"/>
    <property type="evidence" value="ECO:0007669"/>
    <property type="project" value="InterPro"/>
</dbReference>
<evidence type="ECO:0000313" key="2">
    <source>
        <dbReference type="EMBL" id="RHZ85456.1"/>
    </source>
</evidence>
<protein>
    <recommendedName>
        <fullName evidence="1">Protein kinase domain-containing protein</fullName>
    </recommendedName>
</protein>
<dbReference type="InterPro" id="IPR000719">
    <property type="entry name" value="Prot_kinase_dom"/>
</dbReference>
<dbReference type="AlphaFoldDB" id="A0A397JHM7"/>
<dbReference type="InterPro" id="IPR011009">
    <property type="entry name" value="Kinase-like_dom_sf"/>
</dbReference>
<reference evidence="2 3" key="1">
    <citation type="submission" date="2018-08" db="EMBL/GenBank/DDBJ databases">
        <title>Genome and evolution of the arbuscular mycorrhizal fungus Diversispora epigaea (formerly Glomus versiforme) and its bacterial endosymbionts.</title>
        <authorList>
            <person name="Sun X."/>
            <person name="Fei Z."/>
            <person name="Harrison M."/>
        </authorList>
    </citation>
    <scope>NUCLEOTIDE SEQUENCE [LARGE SCALE GENOMIC DNA]</scope>
    <source>
        <strain evidence="2 3">IT104</strain>
    </source>
</reference>